<dbReference type="Proteomes" id="UP000260780">
    <property type="component" value="Unassembled WGS sequence"/>
</dbReference>
<dbReference type="RefSeq" id="WP_008620879.1">
    <property type="nucleotide sequence ID" value="NZ_CATZFG010000034.1"/>
</dbReference>
<dbReference type="EMBL" id="QRQK01000008">
    <property type="protein sequence ID" value="RHM98529.1"/>
    <property type="molecule type" value="Genomic_DNA"/>
</dbReference>
<dbReference type="AlphaFoldDB" id="A0A3E4VWK0"/>
<dbReference type="Proteomes" id="UP000285109">
    <property type="component" value="Unassembled WGS sequence"/>
</dbReference>
<evidence type="ECO:0000313" key="3">
    <source>
        <dbReference type="EMBL" id="RHM98529.1"/>
    </source>
</evidence>
<proteinExistence type="predicted"/>
<evidence type="ECO:0000313" key="2">
    <source>
        <dbReference type="EMBL" id="RHD59049.1"/>
    </source>
</evidence>
<evidence type="ECO:0008006" key="7">
    <source>
        <dbReference type="Google" id="ProtNLM"/>
    </source>
</evidence>
<name>A0A3E4VWK0_9BACT</name>
<gene>
    <name evidence="2" type="ORF">DW789_00785</name>
    <name evidence="3" type="ORF">DWZ34_05285</name>
    <name evidence="1" type="ORF">DXC17_16720</name>
</gene>
<evidence type="ECO:0000313" key="1">
    <source>
        <dbReference type="EMBL" id="RGM34327.1"/>
    </source>
</evidence>
<dbReference type="Proteomes" id="UP000284361">
    <property type="component" value="Unassembled WGS sequence"/>
</dbReference>
<accession>A0A3E4VWK0</accession>
<evidence type="ECO:0000313" key="4">
    <source>
        <dbReference type="Proteomes" id="UP000260780"/>
    </source>
</evidence>
<reference evidence="4 5" key="1">
    <citation type="submission" date="2018-08" db="EMBL/GenBank/DDBJ databases">
        <title>A genome reference for cultivated species of the human gut microbiota.</title>
        <authorList>
            <person name="Zou Y."/>
            <person name="Xue W."/>
            <person name="Luo G."/>
        </authorList>
    </citation>
    <scope>NUCLEOTIDE SEQUENCE [LARGE SCALE GENOMIC DNA]</scope>
    <source>
        <strain evidence="3 6">AF31-28B-AC</strain>
        <strain evidence="2 5">AM31-10</strain>
        <strain evidence="1 4">OM08-14</strain>
    </source>
</reference>
<organism evidence="1 4">
    <name type="scientific">Phocaeicola plebeius</name>
    <dbReference type="NCBI Taxonomy" id="310297"/>
    <lineage>
        <taxon>Bacteria</taxon>
        <taxon>Pseudomonadati</taxon>
        <taxon>Bacteroidota</taxon>
        <taxon>Bacteroidia</taxon>
        <taxon>Bacteroidales</taxon>
        <taxon>Bacteroidaceae</taxon>
        <taxon>Phocaeicola</taxon>
    </lineage>
</organism>
<evidence type="ECO:0000313" key="6">
    <source>
        <dbReference type="Proteomes" id="UP000285109"/>
    </source>
</evidence>
<comment type="caution">
    <text evidence="1">The sequence shown here is derived from an EMBL/GenBank/DDBJ whole genome shotgun (WGS) entry which is preliminary data.</text>
</comment>
<dbReference type="EMBL" id="QSJG01000001">
    <property type="protein sequence ID" value="RHD59049.1"/>
    <property type="molecule type" value="Genomic_DNA"/>
</dbReference>
<evidence type="ECO:0000313" key="5">
    <source>
        <dbReference type="Proteomes" id="UP000284361"/>
    </source>
</evidence>
<sequence>MKVIEILKLNRELLKTCHYMGIRPDDVQYIELYNEYNKLQTNGEKVSYIVATLSLRYGISERKVYDLIKRFKTDCNLCAV</sequence>
<dbReference type="EMBL" id="QSTF01000071">
    <property type="protein sequence ID" value="RGM34327.1"/>
    <property type="molecule type" value="Genomic_DNA"/>
</dbReference>
<dbReference type="GeneID" id="93557797"/>
<protein>
    <recommendedName>
        <fullName evidence="7">Mor transcription activator domain-containing protein</fullName>
    </recommendedName>
</protein>